<dbReference type="RefSeq" id="WP_344501735.1">
    <property type="nucleotide sequence ID" value="NZ_BAAAQD010000003.1"/>
</dbReference>
<proteinExistence type="predicted"/>
<name>A0ABN1ZYY9_9ACTN</name>
<keyword evidence="3" id="KW-1185">Reference proteome</keyword>
<evidence type="ECO:0000313" key="3">
    <source>
        <dbReference type="Proteomes" id="UP001501470"/>
    </source>
</evidence>
<evidence type="ECO:0000313" key="2">
    <source>
        <dbReference type="EMBL" id="GAA1507776.1"/>
    </source>
</evidence>
<dbReference type="SUPFAM" id="SSF53067">
    <property type="entry name" value="Actin-like ATPase domain"/>
    <property type="match status" value="2"/>
</dbReference>
<dbReference type="InterPro" id="IPR043129">
    <property type="entry name" value="ATPase_NBD"/>
</dbReference>
<feature type="domain" description="Ppx/GppA phosphatase N-terminal" evidence="1">
    <location>
        <begin position="23"/>
        <end position="307"/>
    </location>
</feature>
<dbReference type="PANTHER" id="PTHR30005">
    <property type="entry name" value="EXOPOLYPHOSPHATASE"/>
    <property type="match status" value="1"/>
</dbReference>
<dbReference type="PANTHER" id="PTHR30005:SF13">
    <property type="entry name" value="EXOPOLYPHOSPHATASE 2"/>
    <property type="match status" value="1"/>
</dbReference>
<evidence type="ECO:0000259" key="1">
    <source>
        <dbReference type="Pfam" id="PF02541"/>
    </source>
</evidence>
<protein>
    <submittedName>
        <fullName evidence="2">Ppx/GppA phosphatase family protein</fullName>
    </submittedName>
</protein>
<dbReference type="Proteomes" id="UP001501470">
    <property type="component" value="Unassembled WGS sequence"/>
</dbReference>
<sequence length="310" mass="31873">MTRVAAIDCGTNSVRLLIADAQPDGSLVDVTRQMRIVRLGEGVDRTGRLAEAAIERTRVALVHYAAEIAAAGVDPAQGTVRMVATSASRDASNADDFRAMVTATLGFAPEVVSGDEEARLTFAGAVQGLGAEPPFLVFDIGGGSTEFVVGSAGGVDAAISVDIGCVRLTERHLHDHPPTAAQVAAAEKDITGAVDRALAAVDAGRARTFVGLAGSVTTVTALALGLTEYVPEHIHRARVSTADVAKVTADLLAATPEQRLANAVMHPGRADVIGAGALILRIILERAGAVDVIASESDILDGVAMSCLRQ</sequence>
<dbReference type="Gene3D" id="3.30.420.150">
    <property type="entry name" value="Exopolyphosphatase. Domain 2"/>
    <property type="match status" value="1"/>
</dbReference>
<dbReference type="InterPro" id="IPR003695">
    <property type="entry name" value="Ppx_GppA_N"/>
</dbReference>
<dbReference type="InterPro" id="IPR050273">
    <property type="entry name" value="GppA/Ppx_hydrolase"/>
</dbReference>
<accession>A0ABN1ZYY9</accession>
<dbReference type="CDD" id="cd24119">
    <property type="entry name" value="ASKHA_NBD_MtPPX2-like"/>
    <property type="match status" value="1"/>
</dbReference>
<gene>
    <name evidence="2" type="ORF">GCM10009827_022440</name>
</gene>
<dbReference type="Pfam" id="PF02541">
    <property type="entry name" value="Ppx-GppA"/>
    <property type="match status" value="1"/>
</dbReference>
<organism evidence="2 3">
    <name type="scientific">Dactylosporangium maewongense</name>
    <dbReference type="NCBI Taxonomy" id="634393"/>
    <lineage>
        <taxon>Bacteria</taxon>
        <taxon>Bacillati</taxon>
        <taxon>Actinomycetota</taxon>
        <taxon>Actinomycetes</taxon>
        <taxon>Micromonosporales</taxon>
        <taxon>Micromonosporaceae</taxon>
        <taxon>Dactylosporangium</taxon>
    </lineage>
</organism>
<dbReference type="EMBL" id="BAAAQD010000003">
    <property type="protein sequence ID" value="GAA1507776.1"/>
    <property type="molecule type" value="Genomic_DNA"/>
</dbReference>
<reference evidence="2 3" key="1">
    <citation type="journal article" date="2019" name="Int. J. Syst. Evol. Microbiol.">
        <title>The Global Catalogue of Microorganisms (GCM) 10K type strain sequencing project: providing services to taxonomists for standard genome sequencing and annotation.</title>
        <authorList>
            <consortium name="The Broad Institute Genomics Platform"/>
            <consortium name="The Broad Institute Genome Sequencing Center for Infectious Disease"/>
            <person name="Wu L."/>
            <person name="Ma J."/>
        </authorList>
    </citation>
    <scope>NUCLEOTIDE SEQUENCE [LARGE SCALE GENOMIC DNA]</scope>
    <source>
        <strain evidence="2 3">JCM 15933</strain>
    </source>
</reference>
<comment type="caution">
    <text evidence="2">The sequence shown here is derived from an EMBL/GenBank/DDBJ whole genome shotgun (WGS) entry which is preliminary data.</text>
</comment>
<dbReference type="Gene3D" id="3.30.420.40">
    <property type="match status" value="1"/>
</dbReference>